<sequence>MESQQPADSTQEPSFTDLLDETLRLSQPSRRRNRDEDPQERHVLPRIDGEIQRVWYHDLGRDSRCLVILLEIGTNPDGVSNVLFEGSYEGLNNDQITAWSSRPGMGHYRWLRGPINYLRREQRSDLTYSLAFIEFLSLTIGSSNQAHPSRELVLSLPADSRYWNRMEHFSMPRLTVTG</sequence>
<feature type="region of interest" description="Disordered" evidence="1">
    <location>
        <begin position="1"/>
        <end position="43"/>
    </location>
</feature>
<feature type="compositionally biased region" description="Polar residues" evidence="1">
    <location>
        <begin position="1"/>
        <end position="14"/>
    </location>
</feature>
<name>A9U4P7_PHYPA</name>
<reference evidence="2" key="1">
    <citation type="journal article" date="2008" name="Science">
        <title>The Physcomitrella genome reveals evolutionary insights into the conquest of land by plants.</title>
        <authorList>
            <person name="Rensing S."/>
            <person name="Lang D."/>
            <person name="Zimmer A."/>
            <person name="Terry A."/>
            <person name="Salamov A."/>
            <person name="Shapiro H."/>
            <person name="Nishiyama T."/>
            <person name="Perroud P.-F."/>
            <person name="Lindquist E."/>
            <person name="Kamisugi Y."/>
            <person name="Tanahashi T."/>
            <person name="Sakakibara K."/>
            <person name="Fujita T."/>
            <person name="Oishi K."/>
            <person name="Shin-I T."/>
            <person name="Kuroki Y."/>
            <person name="Toyoda A."/>
            <person name="Suzuki Y."/>
            <person name="Hashimoto A."/>
            <person name="Yamaguchi K."/>
            <person name="Sugano A."/>
            <person name="Kohara Y."/>
            <person name="Fujiyama A."/>
            <person name="Anterola A."/>
            <person name="Aoki S."/>
            <person name="Ashton N."/>
            <person name="Barbazuk W.B."/>
            <person name="Barker E."/>
            <person name="Bennetzen J."/>
            <person name="Bezanilla M."/>
            <person name="Blankenship R."/>
            <person name="Cho S.H."/>
            <person name="Dutcher S."/>
            <person name="Estelle M."/>
            <person name="Fawcett J.A."/>
            <person name="Gundlach H."/>
            <person name="Hanada K."/>
            <person name="Heyl A."/>
            <person name="Hicks K.A."/>
            <person name="Hugh J."/>
            <person name="Lohr M."/>
            <person name="Mayer K."/>
            <person name="Melkozernov A."/>
            <person name="Murata T."/>
            <person name="Nelson D."/>
            <person name="Pils B."/>
            <person name="Prigge M."/>
            <person name="Reiss B."/>
            <person name="Renner T."/>
            <person name="Rombauts S."/>
            <person name="Rushton P."/>
            <person name="Sanderfoot A."/>
            <person name="Schween G."/>
            <person name="Shiu S.-H."/>
            <person name="Stueber K."/>
            <person name="Theodoulou F.L."/>
            <person name="Tu H."/>
            <person name="Van de Peer Y."/>
            <person name="Verrier P.J."/>
            <person name="Waters E."/>
            <person name="Wood A."/>
            <person name="Yang L."/>
            <person name="Cove D."/>
            <person name="Cuming A."/>
            <person name="Hasebe M."/>
            <person name="Lucas S."/>
            <person name="Mishler D.B."/>
            <person name="Reski R."/>
            <person name="Grigoriev I."/>
            <person name="Quatrano R.S."/>
            <person name="Boore J.L."/>
        </authorList>
    </citation>
    <scope>NUCLEOTIDE SEQUENCE [LARGE SCALE GENOMIC DNA]</scope>
</reference>
<proteinExistence type="predicted"/>
<accession>A9U4P7</accession>
<organism>
    <name type="scientific">Physcomitrium patens</name>
    <name type="common">Spreading-leaved earth moss</name>
    <name type="synonym">Physcomitrella patens</name>
    <dbReference type="NCBI Taxonomy" id="3218"/>
    <lineage>
        <taxon>Eukaryota</taxon>
        <taxon>Viridiplantae</taxon>
        <taxon>Streptophyta</taxon>
        <taxon>Embryophyta</taxon>
        <taxon>Bryophyta</taxon>
        <taxon>Bryophytina</taxon>
        <taxon>Bryopsida</taxon>
        <taxon>Funariidae</taxon>
        <taxon>Funariales</taxon>
        <taxon>Funariaceae</taxon>
        <taxon>Physcomitrium</taxon>
    </lineage>
</organism>
<gene>
    <name evidence="2" type="ORF">PHYPADRAFT_102053</name>
</gene>
<evidence type="ECO:0000256" key="1">
    <source>
        <dbReference type="SAM" id="MobiDB-lite"/>
    </source>
</evidence>
<dbReference type="AlphaFoldDB" id="A9U4P7"/>
<feature type="compositionally biased region" description="Basic and acidic residues" evidence="1">
    <location>
        <begin position="33"/>
        <end position="43"/>
    </location>
</feature>
<protein>
    <submittedName>
        <fullName evidence="2">Predicted protein</fullName>
    </submittedName>
</protein>
<dbReference type="EMBL" id="DS545398">
    <property type="protein sequence ID" value="EDQ49357.1"/>
    <property type="molecule type" value="Genomic_DNA"/>
</dbReference>
<evidence type="ECO:0000313" key="2">
    <source>
        <dbReference type="EMBL" id="EDQ49357.1"/>
    </source>
</evidence>